<dbReference type="PaxDb" id="3880-AES95127"/>
<dbReference type="Gene3D" id="1.20.1280.50">
    <property type="match status" value="1"/>
</dbReference>
<name>G7JW79_MEDTR</name>
<dbReference type="SMART" id="SM00256">
    <property type="entry name" value="FBOX"/>
    <property type="match status" value="1"/>
</dbReference>
<sequence>MKRKKGSITLARASLRCNKAKGRVDESESHDGLFPYFDNLPSHITTQILLQLSIKSLLICKCVCKIWKTMISEPHFAKLQFERAPLSLMIRTNDGRLVSRTMYLLECDHEKFEIGSNNHVKLAPIFKLPLRNANSYREKIENKPKRPIRAARLALEKNGENSNGDSQRLNIDFKPYYDKFGVANSCNGLLCLCCPSDEHPLSICNPVTGEFIKLPEATINTHDERSPLNMRGQVGFGFQPKTNEYKVIRIWGSDVKRGNRWVFDRMVLEIYTLGTPSWRNAEVDPQISIGSNIWLRYPTCVNGTIHWIRFKGQERSILCFCLENERLQSFPSPPVLQNQNNGFRHNECIRIGELRGLLYICDTSFFRDVAMWVMNEYGIGESWTKVYNIDTLVSPLGRPDSQRYEGAAILLYHSCNCLIYYEPEKLGFKVFRIQGTSSEFVEIIPHVPSLISLKDVVKGDNIEVLNIHSRCANVELPEENEVLSLSQQTV</sequence>
<dbReference type="NCBIfam" id="TIGR01640">
    <property type="entry name" value="F_box_assoc_1"/>
    <property type="match status" value="1"/>
</dbReference>
<dbReference type="AlphaFoldDB" id="G7JW79"/>
<dbReference type="STRING" id="3880.G7JW79"/>
<reference evidence="2 4" key="1">
    <citation type="journal article" date="2011" name="Nature">
        <title>The Medicago genome provides insight into the evolution of rhizobial symbioses.</title>
        <authorList>
            <person name="Young N.D."/>
            <person name="Debelle F."/>
            <person name="Oldroyd G.E."/>
            <person name="Geurts R."/>
            <person name="Cannon S.B."/>
            <person name="Udvardi M.K."/>
            <person name="Benedito V.A."/>
            <person name="Mayer K.F."/>
            <person name="Gouzy J."/>
            <person name="Schoof H."/>
            <person name="Van de Peer Y."/>
            <person name="Proost S."/>
            <person name="Cook D.R."/>
            <person name="Meyers B.C."/>
            <person name="Spannagl M."/>
            <person name="Cheung F."/>
            <person name="De Mita S."/>
            <person name="Krishnakumar V."/>
            <person name="Gundlach H."/>
            <person name="Zhou S."/>
            <person name="Mudge J."/>
            <person name="Bharti A.K."/>
            <person name="Murray J.D."/>
            <person name="Naoumkina M.A."/>
            <person name="Rosen B."/>
            <person name="Silverstein K.A."/>
            <person name="Tang H."/>
            <person name="Rombauts S."/>
            <person name="Zhao P.X."/>
            <person name="Zhou P."/>
            <person name="Barbe V."/>
            <person name="Bardou P."/>
            <person name="Bechner M."/>
            <person name="Bellec A."/>
            <person name="Berger A."/>
            <person name="Berges H."/>
            <person name="Bidwell S."/>
            <person name="Bisseling T."/>
            <person name="Choisne N."/>
            <person name="Couloux A."/>
            <person name="Denny R."/>
            <person name="Deshpande S."/>
            <person name="Dai X."/>
            <person name="Doyle J.J."/>
            <person name="Dudez A.M."/>
            <person name="Farmer A.D."/>
            <person name="Fouteau S."/>
            <person name="Franken C."/>
            <person name="Gibelin C."/>
            <person name="Gish J."/>
            <person name="Goldstein S."/>
            <person name="Gonzalez A.J."/>
            <person name="Green P.J."/>
            <person name="Hallab A."/>
            <person name="Hartog M."/>
            <person name="Hua A."/>
            <person name="Humphray S.J."/>
            <person name="Jeong D.H."/>
            <person name="Jing Y."/>
            <person name="Jocker A."/>
            <person name="Kenton S.M."/>
            <person name="Kim D.J."/>
            <person name="Klee K."/>
            <person name="Lai H."/>
            <person name="Lang C."/>
            <person name="Lin S."/>
            <person name="Macmil S.L."/>
            <person name="Magdelenat G."/>
            <person name="Matthews L."/>
            <person name="McCorrison J."/>
            <person name="Monaghan E.L."/>
            <person name="Mun J.H."/>
            <person name="Najar F.Z."/>
            <person name="Nicholson C."/>
            <person name="Noirot C."/>
            <person name="O'Bleness M."/>
            <person name="Paule C.R."/>
            <person name="Poulain J."/>
            <person name="Prion F."/>
            <person name="Qin B."/>
            <person name="Qu C."/>
            <person name="Retzel E.F."/>
            <person name="Riddle C."/>
            <person name="Sallet E."/>
            <person name="Samain S."/>
            <person name="Samson N."/>
            <person name="Sanders I."/>
            <person name="Saurat O."/>
            <person name="Scarpelli C."/>
            <person name="Schiex T."/>
            <person name="Segurens B."/>
            <person name="Severin A.J."/>
            <person name="Sherrier D.J."/>
            <person name="Shi R."/>
            <person name="Sims S."/>
            <person name="Singer S.R."/>
            <person name="Sinharoy S."/>
            <person name="Sterck L."/>
            <person name="Viollet A."/>
            <person name="Wang B.B."/>
            <person name="Wang K."/>
            <person name="Wang M."/>
            <person name="Wang X."/>
            <person name="Warfsmann J."/>
            <person name="Weissenbach J."/>
            <person name="White D.D."/>
            <person name="White J.D."/>
            <person name="Wiley G.B."/>
            <person name="Wincker P."/>
            <person name="Xing Y."/>
            <person name="Yang L."/>
            <person name="Yao Z."/>
            <person name="Ying F."/>
            <person name="Zhai J."/>
            <person name="Zhou L."/>
            <person name="Zuber A."/>
            <person name="Denarie J."/>
            <person name="Dixon R.A."/>
            <person name="May G.D."/>
            <person name="Schwartz D.C."/>
            <person name="Rogers J."/>
            <person name="Quetier F."/>
            <person name="Town C.D."/>
            <person name="Roe B.A."/>
        </authorList>
    </citation>
    <scope>NUCLEOTIDE SEQUENCE [LARGE SCALE GENOMIC DNA]</scope>
    <source>
        <strain evidence="2">A17</strain>
        <strain evidence="3 4">cv. Jemalong A17</strain>
    </source>
</reference>
<protein>
    <submittedName>
        <fullName evidence="2">F-box protein interaction domain protein</fullName>
    </submittedName>
</protein>
<dbReference type="Proteomes" id="UP000002051">
    <property type="component" value="Chromosome 5"/>
</dbReference>
<dbReference type="EMBL" id="CM001221">
    <property type="protein sequence ID" value="AES95127.2"/>
    <property type="molecule type" value="Genomic_DNA"/>
</dbReference>
<evidence type="ECO:0000259" key="1">
    <source>
        <dbReference type="PROSITE" id="PS50181"/>
    </source>
</evidence>
<dbReference type="PANTHER" id="PTHR31672">
    <property type="entry name" value="BNACNNG10540D PROTEIN"/>
    <property type="match status" value="1"/>
</dbReference>
<dbReference type="Pfam" id="PF00646">
    <property type="entry name" value="F-box"/>
    <property type="match status" value="1"/>
</dbReference>
<keyword evidence="4" id="KW-1185">Reference proteome</keyword>
<evidence type="ECO:0000313" key="4">
    <source>
        <dbReference type="Proteomes" id="UP000002051"/>
    </source>
</evidence>
<reference evidence="2 4" key="2">
    <citation type="journal article" date="2014" name="BMC Genomics">
        <title>An improved genome release (version Mt4.0) for the model legume Medicago truncatula.</title>
        <authorList>
            <person name="Tang H."/>
            <person name="Krishnakumar V."/>
            <person name="Bidwell S."/>
            <person name="Rosen B."/>
            <person name="Chan A."/>
            <person name="Zhou S."/>
            <person name="Gentzbittel L."/>
            <person name="Childs K.L."/>
            <person name="Yandell M."/>
            <person name="Gundlach H."/>
            <person name="Mayer K.F."/>
            <person name="Schwartz D.C."/>
            <person name="Town C.D."/>
        </authorList>
    </citation>
    <scope>GENOME REANNOTATION</scope>
    <source>
        <strain evidence="3 4">cv. Jemalong A17</strain>
    </source>
</reference>
<accession>A0A0C3XDP2</accession>
<proteinExistence type="predicted"/>
<evidence type="ECO:0000313" key="3">
    <source>
        <dbReference type="EnsemblPlants" id="AES95127"/>
    </source>
</evidence>
<dbReference type="HOGENOM" id="CLU_027176_1_1_1"/>
<dbReference type="eggNOG" id="ENOG502T151">
    <property type="taxonomic scope" value="Eukaryota"/>
</dbReference>
<dbReference type="PROSITE" id="PS50181">
    <property type="entry name" value="FBOX"/>
    <property type="match status" value="1"/>
</dbReference>
<dbReference type="SUPFAM" id="SSF81383">
    <property type="entry name" value="F-box domain"/>
    <property type="match status" value="1"/>
</dbReference>
<dbReference type="InterPro" id="IPR017451">
    <property type="entry name" value="F-box-assoc_interact_dom"/>
</dbReference>
<dbReference type="InterPro" id="IPR001810">
    <property type="entry name" value="F-box_dom"/>
</dbReference>
<dbReference type="Pfam" id="PF07734">
    <property type="entry name" value="FBA_1"/>
    <property type="match status" value="1"/>
</dbReference>
<reference evidence="3" key="3">
    <citation type="submission" date="2015-04" db="UniProtKB">
        <authorList>
            <consortium name="EnsemblPlants"/>
        </authorList>
    </citation>
    <scope>IDENTIFICATION</scope>
    <source>
        <strain evidence="3">cv. Jemalong A17</strain>
    </source>
</reference>
<dbReference type="EnsemblPlants" id="AES95127">
    <property type="protein sequence ID" value="AES95127"/>
    <property type="gene ID" value="MTR_5g022040"/>
</dbReference>
<dbReference type="InterPro" id="IPR006527">
    <property type="entry name" value="F-box-assoc_dom_typ1"/>
</dbReference>
<accession>G7JW79</accession>
<gene>
    <name evidence="2" type="ordered locus">MTR_5g022040</name>
</gene>
<dbReference type="InterPro" id="IPR036047">
    <property type="entry name" value="F-box-like_dom_sf"/>
</dbReference>
<feature type="domain" description="F-box" evidence="1">
    <location>
        <begin position="34"/>
        <end position="84"/>
    </location>
</feature>
<dbReference type="PANTHER" id="PTHR31672:SF13">
    <property type="entry name" value="F-BOX PROTEIN CPR30-LIKE"/>
    <property type="match status" value="1"/>
</dbReference>
<evidence type="ECO:0000313" key="2">
    <source>
        <dbReference type="EMBL" id="AES95127.2"/>
    </source>
</evidence>
<dbReference type="InterPro" id="IPR050796">
    <property type="entry name" value="SCF_F-box_component"/>
</dbReference>
<organism evidence="2 4">
    <name type="scientific">Medicago truncatula</name>
    <name type="common">Barrel medic</name>
    <name type="synonym">Medicago tribuloides</name>
    <dbReference type="NCBI Taxonomy" id="3880"/>
    <lineage>
        <taxon>Eukaryota</taxon>
        <taxon>Viridiplantae</taxon>
        <taxon>Streptophyta</taxon>
        <taxon>Embryophyta</taxon>
        <taxon>Tracheophyta</taxon>
        <taxon>Spermatophyta</taxon>
        <taxon>Magnoliopsida</taxon>
        <taxon>eudicotyledons</taxon>
        <taxon>Gunneridae</taxon>
        <taxon>Pentapetalae</taxon>
        <taxon>rosids</taxon>
        <taxon>fabids</taxon>
        <taxon>Fabales</taxon>
        <taxon>Fabaceae</taxon>
        <taxon>Papilionoideae</taxon>
        <taxon>50 kb inversion clade</taxon>
        <taxon>NPAAA clade</taxon>
        <taxon>Hologalegina</taxon>
        <taxon>IRL clade</taxon>
        <taxon>Trifolieae</taxon>
        <taxon>Medicago</taxon>
    </lineage>
</organism>